<evidence type="ECO:0000313" key="2">
    <source>
        <dbReference type="Proteomes" id="UP000197468"/>
    </source>
</evidence>
<organism evidence="1 2">
    <name type="scientific">Roseateles aquatilis</name>
    <dbReference type="NCBI Taxonomy" id="431061"/>
    <lineage>
        <taxon>Bacteria</taxon>
        <taxon>Pseudomonadati</taxon>
        <taxon>Pseudomonadota</taxon>
        <taxon>Betaproteobacteria</taxon>
        <taxon>Burkholderiales</taxon>
        <taxon>Sphaerotilaceae</taxon>
        <taxon>Roseateles</taxon>
    </lineage>
</organism>
<sequence length="118" mass="12795">MADGTLPAAAVEPDRTSSFQHAHLAFEASYEVSALAAVLLREVDAAKLDEAGKAWCGMLIRIQQLGYAISACVDEAPEANHGRELDDLKRLVFGDLSLAEQRLREAQRSATKPEVHHG</sequence>
<dbReference type="Proteomes" id="UP000197468">
    <property type="component" value="Unassembled WGS sequence"/>
</dbReference>
<dbReference type="AlphaFoldDB" id="A0A246JDZ7"/>
<dbReference type="EMBL" id="NIOF01000004">
    <property type="protein sequence ID" value="OWQ90829.1"/>
    <property type="molecule type" value="Genomic_DNA"/>
</dbReference>
<protein>
    <submittedName>
        <fullName evidence="1">Uncharacterized protein</fullName>
    </submittedName>
</protein>
<comment type="caution">
    <text evidence="1">The sequence shown here is derived from an EMBL/GenBank/DDBJ whole genome shotgun (WGS) entry which is preliminary data.</text>
</comment>
<accession>A0A246JDZ7</accession>
<keyword evidence="2" id="KW-1185">Reference proteome</keyword>
<reference evidence="1 2" key="1">
    <citation type="journal article" date="2008" name="Int. J. Syst. Evol. Microbiol.">
        <title>Description of Roseateles aquatilis sp. nov. and Roseateles terrae sp. nov., in the class Betaproteobacteria, and emended description of the genus Roseateles.</title>
        <authorList>
            <person name="Gomila M."/>
            <person name="Bowien B."/>
            <person name="Falsen E."/>
            <person name="Moore E.R."/>
            <person name="Lalucat J."/>
        </authorList>
    </citation>
    <scope>NUCLEOTIDE SEQUENCE [LARGE SCALE GENOMIC DNA]</scope>
    <source>
        <strain evidence="1 2">CCUG 48205</strain>
    </source>
</reference>
<name>A0A246JDZ7_9BURK</name>
<gene>
    <name evidence="1" type="ORF">CDN99_11720</name>
</gene>
<dbReference type="RefSeq" id="WP_088385035.1">
    <property type="nucleotide sequence ID" value="NZ_NIOF01000004.1"/>
</dbReference>
<proteinExistence type="predicted"/>
<evidence type="ECO:0000313" key="1">
    <source>
        <dbReference type="EMBL" id="OWQ90829.1"/>
    </source>
</evidence>